<sequence>MFLEIKKERSCSKKMKKIGVLFFTFFVFISVILSGCSTEKQAAQGGGKNGGTKVIKVANYFAEDHPQNIALREKFKKMVEEKSGGTLKVQIYPNSTLGAEKEFYDGVRNGTIEMGIPGLIMQNDIPKMGVPEWPFLFKDFEHVRKVLNGPIGKEITADLEKKHGVHPLAWSANGFRMFSSNKTINSMDDFKGLRIRMPNIPNYITIGKLLGANVTPMPISEVFTALEQKVVDGQDNPIATLRASGWYEVQSNVLESKHMFSPNIYIINSKFWHSLTLEQQKIIEEAAKESANYEFELMEKSYGEDKKFLEQHGIKFTTPSPEFTKQMQEAVQPLYDELFKKYDWAKGLYERIKAEAK</sequence>
<evidence type="ECO:0000313" key="6">
    <source>
        <dbReference type="Proteomes" id="UP000075455"/>
    </source>
</evidence>
<dbReference type="PANTHER" id="PTHR33376">
    <property type="match status" value="1"/>
</dbReference>
<dbReference type="InterPro" id="IPR004682">
    <property type="entry name" value="TRAP_DctP"/>
</dbReference>
<dbReference type="PANTHER" id="PTHR33376:SF4">
    <property type="entry name" value="SIALIC ACID-BINDING PERIPLASMIC PROTEIN SIAP"/>
    <property type="match status" value="1"/>
</dbReference>
<dbReference type="GO" id="GO:0055085">
    <property type="term" value="P:transmembrane transport"/>
    <property type="evidence" value="ECO:0007669"/>
    <property type="project" value="InterPro"/>
</dbReference>
<evidence type="ECO:0000256" key="3">
    <source>
        <dbReference type="ARBA" id="ARBA00022448"/>
    </source>
</evidence>
<organism evidence="5 6">
    <name type="scientific">Saccharococcus caldoxylosilyticus</name>
    <dbReference type="NCBI Taxonomy" id="81408"/>
    <lineage>
        <taxon>Bacteria</taxon>
        <taxon>Bacillati</taxon>
        <taxon>Bacillota</taxon>
        <taxon>Bacilli</taxon>
        <taxon>Bacillales</taxon>
        <taxon>Anoxybacillaceae</taxon>
        <taxon>Saccharococcus</taxon>
    </lineage>
</organism>
<reference evidence="5 6" key="1">
    <citation type="submission" date="2016-01" db="EMBL/GenBank/DDBJ databases">
        <title>Draft Genome Sequences of Seven Thermophilic Sporeformers Isolated from Foods.</title>
        <authorList>
            <person name="Berendsen E.M."/>
            <person name="Wells-Bennik M.H."/>
            <person name="Krawcyk A.O."/>
            <person name="De Jong A."/>
            <person name="Holsappel S."/>
            <person name="Eijlander R.T."/>
            <person name="Kuipers O.P."/>
        </authorList>
    </citation>
    <scope>NUCLEOTIDE SEQUENCE [LARGE SCALE GENOMIC DNA]</scope>
    <source>
        <strain evidence="5 6">B4119</strain>
    </source>
</reference>
<protein>
    <recommendedName>
        <fullName evidence="7">TRAP-type C4-dicarboxylate transport system, periplasmic component</fullName>
    </recommendedName>
</protein>
<name>A0A150LMN7_9BACL</name>
<gene>
    <name evidence="5" type="ORF">B4119_1623</name>
</gene>
<dbReference type="eggNOG" id="COG1638">
    <property type="taxonomic scope" value="Bacteria"/>
</dbReference>
<evidence type="ECO:0008006" key="7">
    <source>
        <dbReference type="Google" id="ProtNLM"/>
    </source>
</evidence>
<evidence type="ECO:0000256" key="4">
    <source>
        <dbReference type="ARBA" id="ARBA00022729"/>
    </source>
</evidence>
<dbReference type="Proteomes" id="UP000075455">
    <property type="component" value="Unassembled WGS sequence"/>
</dbReference>
<dbReference type="CDD" id="cd13603">
    <property type="entry name" value="PBP2_TRAP_Siap_TeaA_like"/>
    <property type="match status" value="1"/>
</dbReference>
<keyword evidence="4" id="KW-0732">Signal</keyword>
<comment type="similarity">
    <text evidence="2">Belongs to the bacterial solute-binding protein 7 family.</text>
</comment>
<dbReference type="Pfam" id="PF03480">
    <property type="entry name" value="DctP"/>
    <property type="match status" value="1"/>
</dbReference>
<comment type="caution">
    <text evidence="5">The sequence shown here is derived from an EMBL/GenBank/DDBJ whole genome shotgun (WGS) entry which is preliminary data.</text>
</comment>
<keyword evidence="3" id="KW-0813">Transport</keyword>
<comment type="subcellular location">
    <subcellularLocation>
        <location evidence="1">Cell envelope</location>
    </subcellularLocation>
</comment>
<dbReference type="AlphaFoldDB" id="A0A150LMN7"/>
<dbReference type="InterPro" id="IPR018389">
    <property type="entry name" value="DctP_fam"/>
</dbReference>
<dbReference type="STRING" id="81408.B4119_1623"/>
<evidence type="ECO:0000256" key="2">
    <source>
        <dbReference type="ARBA" id="ARBA00009023"/>
    </source>
</evidence>
<dbReference type="InterPro" id="IPR038404">
    <property type="entry name" value="TRAP_DctP_sf"/>
</dbReference>
<dbReference type="GO" id="GO:0030288">
    <property type="term" value="C:outer membrane-bounded periplasmic space"/>
    <property type="evidence" value="ECO:0007669"/>
    <property type="project" value="InterPro"/>
</dbReference>
<dbReference type="EMBL" id="LQYS01000048">
    <property type="protein sequence ID" value="KYD13623.1"/>
    <property type="molecule type" value="Genomic_DNA"/>
</dbReference>
<dbReference type="NCBIfam" id="NF037995">
    <property type="entry name" value="TRAP_S1"/>
    <property type="match status" value="1"/>
</dbReference>
<proteinExistence type="inferred from homology"/>
<dbReference type="Gene3D" id="3.40.190.170">
    <property type="entry name" value="Bacterial extracellular solute-binding protein, family 7"/>
    <property type="match status" value="1"/>
</dbReference>
<evidence type="ECO:0000256" key="1">
    <source>
        <dbReference type="ARBA" id="ARBA00004196"/>
    </source>
</evidence>
<dbReference type="NCBIfam" id="TIGR00787">
    <property type="entry name" value="dctP"/>
    <property type="match status" value="1"/>
</dbReference>
<dbReference type="PIRSF" id="PIRSF006470">
    <property type="entry name" value="DctB"/>
    <property type="match status" value="1"/>
</dbReference>
<dbReference type="PATRIC" id="fig|81408.3.peg.3727"/>
<evidence type="ECO:0000313" key="5">
    <source>
        <dbReference type="EMBL" id="KYD13623.1"/>
    </source>
</evidence>
<accession>A0A150LMN7</accession>